<dbReference type="InterPro" id="IPR012337">
    <property type="entry name" value="RNaseH-like_sf"/>
</dbReference>
<comment type="caution">
    <text evidence="2">The sequence shown here is derived from an EMBL/GenBank/DDBJ whole genome shotgun (WGS) entry which is preliminary data.</text>
</comment>
<dbReference type="Pfam" id="PF13456">
    <property type="entry name" value="RVT_3"/>
    <property type="match status" value="1"/>
</dbReference>
<dbReference type="SUPFAM" id="SSF53098">
    <property type="entry name" value="Ribonuclease H-like"/>
    <property type="match status" value="1"/>
</dbReference>
<dbReference type="STRING" id="1798374.A2Z33_03015"/>
<dbReference type="PANTHER" id="PTHR46387:SF2">
    <property type="entry name" value="RIBONUCLEASE HI"/>
    <property type="match status" value="1"/>
</dbReference>
<dbReference type="InterPro" id="IPR036397">
    <property type="entry name" value="RNaseH_sf"/>
</dbReference>
<dbReference type="InterPro" id="IPR002156">
    <property type="entry name" value="RNaseH_domain"/>
</dbReference>
<proteinExistence type="predicted"/>
<evidence type="ECO:0000259" key="1">
    <source>
        <dbReference type="PROSITE" id="PS50879"/>
    </source>
</evidence>
<sequence>MPERGQVTTKPFTFRIHTDGGARGNPGPAAIGVIISGSGSQTNPGLQVRVRHSAFIGETTNNVAEYTAVREALYRFKEILSEKKLDPESVRVVFFLDSTLVVNQLNGTFKVKDPVLRELLFSIRTLEEGVGGISYTYVPRESNREADQLVNLALDKALYT</sequence>
<dbReference type="CDD" id="cd09279">
    <property type="entry name" value="RNase_HI_like"/>
    <property type="match status" value="1"/>
</dbReference>
<dbReference type="PANTHER" id="PTHR46387">
    <property type="entry name" value="POLYNUCLEOTIDYL TRANSFERASE, RIBONUCLEASE H-LIKE SUPERFAMILY PROTEIN"/>
    <property type="match status" value="1"/>
</dbReference>
<dbReference type="Gene3D" id="3.30.420.10">
    <property type="entry name" value="Ribonuclease H-like superfamily/Ribonuclease H"/>
    <property type="match status" value="1"/>
</dbReference>
<dbReference type="AlphaFoldDB" id="A0A1F5YVB2"/>
<dbReference type="GO" id="GO:0004523">
    <property type="term" value="F:RNA-DNA hybrid ribonuclease activity"/>
    <property type="evidence" value="ECO:0007669"/>
    <property type="project" value="InterPro"/>
</dbReference>
<feature type="domain" description="RNase H type-1" evidence="1">
    <location>
        <begin position="10"/>
        <end position="155"/>
    </location>
</feature>
<dbReference type="Proteomes" id="UP000178448">
    <property type="component" value="Unassembled WGS sequence"/>
</dbReference>
<dbReference type="GO" id="GO:0003676">
    <property type="term" value="F:nucleic acid binding"/>
    <property type="evidence" value="ECO:0007669"/>
    <property type="project" value="InterPro"/>
</dbReference>
<reference evidence="2 3" key="1">
    <citation type="journal article" date="2016" name="Nat. Commun.">
        <title>Thousands of microbial genomes shed light on interconnected biogeochemical processes in an aquifer system.</title>
        <authorList>
            <person name="Anantharaman K."/>
            <person name="Brown C.T."/>
            <person name="Hug L.A."/>
            <person name="Sharon I."/>
            <person name="Castelle C.J."/>
            <person name="Probst A.J."/>
            <person name="Thomas B.C."/>
            <person name="Singh A."/>
            <person name="Wilkins M.J."/>
            <person name="Karaoz U."/>
            <person name="Brodie E.L."/>
            <person name="Williams K.H."/>
            <person name="Hubbard S.S."/>
            <person name="Banfield J.F."/>
        </authorList>
    </citation>
    <scope>NUCLEOTIDE SEQUENCE [LARGE SCALE GENOMIC DNA]</scope>
</reference>
<protein>
    <recommendedName>
        <fullName evidence="1">RNase H type-1 domain-containing protein</fullName>
    </recommendedName>
</protein>
<evidence type="ECO:0000313" key="2">
    <source>
        <dbReference type="EMBL" id="OGG04109.1"/>
    </source>
</evidence>
<organism evidence="2 3">
    <name type="scientific">Candidatus Gottesmanbacteria bacterium RBG_16_52_11</name>
    <dbReference type="NCBI Taxonomy" id="1798374"/>
    <lineage>
        <taxon>Bacteria</taxon>
        <taxon>Candidatus Gottesmaniibacteriota</taxon>
    </lineage>
</organism>
<dbReference type="EMBL" id="MFJD01000004">
    <property type="protein sequence ID" value="OGG04109.1"/>
    <property type="molecule type" value="Genomic_DNA"/>
</dbReference>
<name>A0A1F5YVB2_9BACT</name>
<accession>A0A1F5YVB2</accession>
<dbReference type="PROSITE" id="PS50879">
    <property type="entry name" value="RNASE_H_1"/>
    <property type="match status" value="1"/>
</dbReference>
<evidence type="ECO:0000313" key="3">
    <source>
        <dbReference type="Proteomes" id="UP000178448"/>
    </source>
</evidence>
<gene>
    <name evidence="2" type="ORF">A2Z33_03015</name>
</gene>